<evidence type="ECO:0000313" key="1">
    <source>
        <dbReference type="WBParaSite" id="HPLM_0001796201-mRNA-1"/>
    </source>
</evidence>
<organism evidence="1">
    <name type="scientific">Haemonchus placei</name>
    <name type="common">Barber's pole worm</name>
    <dbReference type="NCBI Taxonomy" id="6290"/>
    <lineage>
        <taxon>Eukaryota</taxon>
        <taxon>Metazoa</taxon>
        <taxon>Ecdysozoa</taxon>
        <taxon>Nematoda</taxon>
        <taxon>Chromadorea</taxon>
        <taxon>Rhabditida</taxon>
        <taxon>Rhabditina</taxon>
        <taxon>Rhabditomorpha</taxon>
        <taxon>Strongyloidea</taxon>
        <taxon>Trichostrongylidae</taxon>
        <taxon>Haemonchus</taxon>
    </lineage>
</organism>
<name>A0A0N4X0Z5_HAEPC</name>
<accession>A0A0N4X0Z5</accession>
<dbReference type="WBParaSite" id="HPLM_0001796201-mRNA-1">
    <property type="protein sequence ID" value="HPLM_0001796201-mRNA-1"/>
    <property type="gene ID" value="HPLM_0001796201"/>
</dbReference>
<reference evidence="1" key="1">
    <citation type="submission" date="2017-02" db="UniProtKB">
        <authorList>
            <consortium name="WormBaseParasite"/>
        </authorList>
    </citation>
    <scope>IDENTIFICATION</scope>
</reference>
<protein>
    <submittedName>
        <fullName evidence="1">Transposase</fullName>
    </submittedName>
</protein>
<proteinExistence type="predicted"/>
<dbReference type="AlphaFoldDB" id="A0A0N4X0Z5"/>
<sequence>LENRLANLECGYESLLTEEVQAKYKKFVEDYNLATGTS</sequence>